<keyword evidence="2" id="KW-1185">Reference proteome</keyword>
<organism evidence="1 2">
    <name type="scientific">Pontibacter populi</name>
    <dbReference type="NCBI Taxonomy" id="890055"/>
    <lineage>
        <taxon>Bacteria</taxon>
        <taxon>Pseudomonadati</taxon>
        <taxon>Bacteroidota</taxon>
        <taxon>Cytophagia</taxon>
        <taxon>Cytophagales</taxon>
        <taxon>Hymenobacteraceae</taxon>
        <taxon>Pontibacter</taxon>
    </lineage>
</organism>
<reference evidence="1 2" key="1">
    <citation type="submission" date="2021-07" db="EMBL/GenBank/DDBJ databases">
        <authorList>
            <person name="Kim M.K."/>
        </authorList>
    </citation>
    <scope>NUCLEOTIDE SEQUENCE [LARGE SCALE GENOMIC DNA]</scope>
    <source>
        <strain evidence="1 2">HLY7-15</strain>
    </source>
</reference>
<evidence type="ECO:0000313" key="1">
    <source>
        <dbReference type="EMBL" id="MBW3363559.1"/>
    </source>
</evidence>
<accession>A0ABS6X6D7</accession>
<proteinExistence type="predicted"/>
<sequence length="144" mass="16960">MGASKNTRIVTEVLKNDFVTILLDDSNILIIKWERQIDFEERKEIFLWGLKYSVGNNVKNWLIDDEEIYIITSQEREWVENSWPPLAAEADIKKIAVYLPEDFSSTQLTLTDFTERAQSHYERLGVTQHEVFTDYDTALVWLRS</sequence>
<dbReference type="Proteomes" id="UP000774935">
    <property type="component" value="Unassembled WGS sequence"/>
</dbReference>
<evidence type="ECO:0008006" key="3">
    <source>
        <dbReference type="Google" id="ProtNLM"/>
    </source>
</evidence>
<evidence type="ECO:0000313" key="2">
    <source>
        <dbReference type="Proteomes" id="UP000774935"/>
    </source>
</evidence>
<dbReference type="RefSeq" id="WP_199108169.1">
    <property type="nucleotide sequence ID" value="NZ_JAHWXQ010000001.1"/>
</dbReference>
<protein>
    <recommendedName>
        <fullName evidence="3">STAS/SEC14 domain-containing protein</fullName>
    </recommendedName>
</protein>
<dbReference type="EMBL" id="JAHWXQ010000001">
    <property type="protein sequence ID" value="MBW3363559.1"/>
    <property type="molecule type" value="Genomic_DNA"/>
</dbReference>
<gene>
    <name evidence="1" type="ORF">KYK27_00780</name>
</gene>
<name>A0ABS6X6D7_9BACT</name>
<comment type="caution">
    <text evidence="1">The sequence shown here is derived from an EMBL/GenBank/DDBJ whole genome shotgun (WGS) entry which is preliminary data.</text>
</comment>